<dbReference type="Gene3D" id="3.10.450.50">
    <property type="match status" value="1"/>
</dbReference>
<dbReference type="Proteomes" id="UP000185221">
    <property type="component" value="Unassembled WGS sequence"/>
</dbReference>
<organism evidence="2 3">
    <name type="scientific">Algoriphagus halophilus</name>
    <dbReference type="NCBI Taxonomy" id="226505"/>
    <lineage>
        <taxon>Bacteria</taxon>
        <taxon>Pseudomonadati</taxon>
        <taxon>Bacteroidota</taxon>
        <taxon>Cytophagia</taxon>
        <taxon>Cytophagales</taxon>
        <taxon>Cyclobacteriaceae</taxon>
        <taxon>Algoriphagus</taxon>
    </lineage>
</organism>
<dbReference type="EMBL" id="FSRC01000003">
    <property type="protein sequence ID" value="SIO17684.1"/>
    <property type="molecule type" value="Genomic_DNA"/>
</dbReference>
<dbReference type="STRING" id="226505.SAMN05444394_3749"/>
<protein>
    <recommendedName>
        <fullName evidence="1">SnoaL-like domain-containing protein</fullName>
    </recommendedName>
</protein>
<gene>
    <name evidence="2" type="ORF">SAMN05444394_3749</name>
</gene>
<feature type="domain" description="SnoaL-like" evidence="1">
    <location>
        <begin position="12"/>
        <end position="113"/>
    </location>
</feature>
<dbReference type="AlphaFoldDB" id="A0A1N6HCY4"/>
<name>A0A1N6HCY4_9BACT</name>
<evidence type="ECO:0000313" key="3">
    <source>
        <dbReference type="Proteomes" id="UP000185221"/>
    </source>
</evidence>
<dbReference type="Pfam" id="PF12680">
    <property type="entry name" value="SnoaL_2"/>
    <property type="match status" value="1"/>
</dbReference>
<dbReference type="SUPFAM" id="SSF54427">
    <property type="entry name" value="NTF2-like"/>
    <property type="match status" value="1"/>
</dbReference>
<dbReference type="OrthoDB" id="7859473at2"/>
<accession>A0A1N6HCY4</accession>
<dbReference type="InterPro" id="IPR032710">
    <property type="entry name" value="NTF2-like_dom_sf"/>
</dbReference>
<keyword evidence="3" id="KW-1185">Reference proteome</keyword>
<evidence type="ECO:0000313" key="2">
    <source>
        <dbReference type="EMBL" id="SIO17684.1"/>
    </source>
</evidence>
<sequence>MEKQHKNLELIQSFFIAYNQKDMEALGNILDSEITWNIPGEHPLSGLKKGVEEVLDYFKEMEYYQFQAANLVLGVNESFVVDCHQNWTDFNGKRFEVMSCLLWKIQGGKIKEVHNFPGDQKAVNDFFITNGR</sequence>
<proteinExistence type="predicted"/>
<dbReference type="RefSeq" id="WP_074226512.1">
    <property type="nucleotide sequence ID" value="NZ_FSRC01000003.1"/>
</dbReference>
<reference evidence="3" key="1">
    <citation type="submission" date="2016-11" db="EMBL/GenBank/DDBJ databases">
        <authorList>
            <person name="Varghese N."/>
            <person name="Submissions S."/>
        </authorList>
    </citation>
    <scope>NUCLEOTIDE SEQUENCE [LARGE SCALE GENOMIC DNA]</scope>
    <source>
        <strain evidence="3">DSM 15292</strain>
    </source>
</reference>
<dbReference type="InterPro" id="IPR037401">
    <property type="entry name" value="SnoaL-like"/>
</dbReference>
<evidence type="ECO:0000259" key="1">
    <source>
        <dbReference type="Pfam" id="PF12680"/>
    </source>
</evidence>